<organism evidence="1 2">
    <name type="scientific">Rarispira pelagica</name>
    <dbReference type="NCBI Taxonomy" id="3141764"/>
    <lineage>
        <taxon>Bacteria</taxon>
        <taxon>Pseudomonadati</taxon>
        <taxon>Spirochaetota</taxon>
        <taxon>Spirochaetia</taxon>
        <taxon>Winmispirales</taxon>
        <taxon>Winmispiraceae</taxon>
        <taxon>Rarispira</taxon>
    </lineage>
</organism>
<proteinExistence type="predicted"/>
<name>A0ABU9UCE4_9SPIR</name>
<keyword evidence="2" id="KW-1185">Reference proteome</keyword>
<dbReference type="Proteomes" id="UP001466331">
    <property type="component" value="Unassembled WGS sequence"/>
</dbReference>
<dbReference type="EMBL" id="JBCHKQ010000002">
    <property type="protein sequence ID" value="MEM5947837.1"/>
    <property type="molecule type" value="Genomic_DNA"/>
</dbReference>
<evidence type="ECO:0000313" key="2">
    <source>
        <dbReference type="Proteomes" id="UP001466331"/>
    </source>
</evidence>
<evidence type="ECO:0008006" key="3">
    <source>
        <dbReference type="Google" id="ProtNLM"/>
    </source>
</evidence>
<gene>
    <name evidence="1" type="ORF">WKV44_04695</name>
</gene>
<sequence length="321" mass="35965">MKKTLIFILMAIASLNIYADSLRTLKTNIIVIDKNTPVETIIKLEEALVIRLPDNINMLSGIEIKITMPSLLRNIQGIAAAIYNNIKPAPQENILTYTADRFFFKLLPVGDDITIIIPFESDQESSKGLGIFPTAVVDTNSFPVALILYPATKGLPANIEKQNFIVHIRPLMGNKGYLDLRLKGLSPAERIHSIIEIDGKPVKYDNNPILLEEGLHSVRITGPSFSDIEKTFAIESGKSTTLDIEIKKEYPTLFIQAPDIAMIILDGKPLEDFYNNLIPIKKGKHSIIIKLGDFSITREFEISDNKTYNINMIMDIVIQEE</sequence>
<evidence type="ECO:0000313" key="1">
    <source>
        <dbReference type="EMBL" id="MEM5947837.1"/>
    </source>
</evidence>
<comment type="caution">
    <text evidence="1">The sequence shown here is derived from an EMBL/GenBank/DDBJ whole genome shotgun (WGS) entry which is preliminary data.</text>
</comment>
<protein>
    <recommendedName>
        <fullName evidence="3">PEGA domain-containing protein</fullName>
    </recommendedName>
</protein>
<reference evidence="1 2" key="1">
    <citation type="submission" date="2024-03" db="EMBL/GenBank/DDBJ databases">
        <title>Ignisphaera cupida sp. nov., a hyperthermophilic hydrolytic archaeon from a hot spring of Kamchatka, and proposal of Ignisphaeraceae fam. nov.</title>
        <authorList>
            <person name="Podosokorskaya O.A."/>
            <person name="Elcheninov A.G."/>
            <person name="Maltseva A.I."/>
            <person name="Zayulina K.S."/>
            <person name="Novikov A."/>
            <person name="Merkel A.Y."/>
        </authorList>
    </citation>
    <scope>NUCLEOTIDE SEQUENCE [LARGE SCALE GENOMIC DNA]</scope>
    <source>
        <strain evidence="1 2">38H-sp</strain>
    </source>
</reference>
<accession>A0ABU9UCE4</accession>
<dbReference type="RefSeq" id="WP_420069286.1">
    <property type="nucleotide sequence ID" value="NZ_JBCHKQ010000002.1"/>
</dbReference>